<dbReference type="PROSITE" id="PS51462">
    <property type="entry name" value="NUDIX"/>
    <property type="match status" value="1"/>
</dbReference>
<dbReference type="CDD" id="cd24158">
    <property type="entry name" value="NUDIX_ADPRase_Rv1700"/>
    <property type="match status" value="1"/>
</dbReference>
<dbReference type="GO" id="GO:0016787">
    <property type="term" value="F:hydrolase activity"/>
    <property type="evidence" value="ECO:0007669"/>
    <property type="project" value="UniProtKB-KW"/>
</dbReference>
<keyword evidence="1" id="KW-0378">Hydrolase</keyword>
<dbReference type="GO" id="GO:0019693">
    <property type="term" value="P:ribose phosphate metabolic process"/>
    <property type="evidence" value="ECO:0007669"/>
    <property type="project" value="TreeGrafter"/>
</dbReference>
<proteinExistence type="predicted"/>
<dbReference type="Gene3D" id="3.90.79.10">
    <property type="entry name" value="Nucleoside Triphosphate Pyrophosphohydrolase"/>
    <property type="match status" value="1"/>
</dbReference>
<dbReference type="AlphaFoldDB" id="A0A6J6EEM0"/>
<dbReference type="EMBL" id="CAEZTD010000162">
    <property type="protein sequence ID" value="CAB4573879.1"/>
    <property type="molecule type" value="Genomic_DNA"/>
</dbReference>
<dbReference type="SUPFAM" id="SSF55811">
    <property type="entry name" value="Nudix"/>
    <property type="match status" value="1"/>
</dbReference>
<protein>
    <submittedName>
        <fullName evidence="3">Unannotated protein</fullName>
    </submittedName>
</protein>
<reference evidence="3" key="1">
    <citation type="submission" date="2020-05" db="EMBL/GenBank/DDBJ databases">
        <authorList>
            <person name="Chiriac C."/>
            <person name="Salcher M."/>
            <person name="Ghai R."/>
            <person name="Kavagutti S V."/>
        </authorList>
    </citation>
    <scope>NUCLEOTIDE SEQUENCE</scope>
</reference>
<name>A0A6J6EEM0_9ZZZZ</name>
<evidence type="ECO:0000256" key="1">
    <source>
        <dbReference type="ARBA" id="ARBA00022801"/>
    </source>
</evidence>
<dbReference type="PANTHER" id="PTHR11839:SF31">
    <property type="entry name" value="ADP-RIBOSE PYROPHOSPHATASE"/>
    <property type="match status" value="1"/>
</dbReference>
<dbReference type="InterPro" id="IPR015797">
    <property type="entry name" value="NUDIX_hydrolase-like_dom_sf"/>
</dbReference>
<dbReference type="PANTHER" id="PTHR11839">
    <property type="entry name" value="UDP/ADP-SUGAR PYROPHOSPHATASE"/>
    <property type="match status" value="1"/>
</dbReference>
<organism evidence="3">
    <name type="scientific">freshwater metagenome</name>
    <dbReference type="NCBI Taxonomy" id="449393"/>
    <lineage>
        <taxon>unclassified sequences</taxon>
        <taxon>metagenomes</taxon>
        <taxon>ecological metagenomes</taxon>
    </lineage>
</organism>
<feature type="domain" description="Nudix hydrolase" evidence="2">
    <location>
        <begin position="46"/>
        <end position="179"/>
    </location>
</feature>
<accession>A0A6J6EEM0</accession>
<dbReference type="GO" id="GO:0006753">
    <property type="term" value="P:nucleoside phosphate metabolic process"/>
    <property type="evidence" value="ECO:0007669"/>
    <property type="project" value="TreeGrafter"/>
</dbReference>
<dbReference type="InterPro" id="IPR000086">
    <property type="entry name" value="NUDIX_hydrolase_dom"/>
</dbReference>
<dbReference type="GO" id="GO:0005829">
    <property type="term" value="C:cytosol"/>
    <property type="evidence" value="ECO:0007669"/>
    <property type="project" value="TreeGrafter"/>
</dbReference>
<evidence type="ECO:0000313" key="3">
    <source>
        <dbReference type="EMBL" id="CAB4573879.1"/>
    </source>
</evidence>
<evidence type="ECO:0000259" key="2">
    <source>
        <dbReference type="PROSITE" id="PS51462"/>
    </source>
</evidence>
<sequence>MSESPLADERFSVNVVSRAVSFNGHVWDIVTERFRYNDDELSRDFMKHPGAVAVMAFDDEDRFISIQQYRHPVRLREWELPAGLLDLAGEHPLASAQRELAEEVDLAAAEWHVLTDYCTSPGGNDEVVRVFIARGLTPAVHDFARTGEEADMVLRWVSLDDAVDAVLAGRVANSVFQVAVLTAHASRERGWSTLRPGDAPWPQLEWRDESRL</sequence>
<gene>
    <name evidence="3" type="ORF">UFOPK1591_01462</name>
</gene>
<dbReference type="Pfam" id="PF00293">
    <property type="entry name" value="NUDIX"/>
    <property type="match status" value="1"/>
</dbReference>